<feature type="transmembrane region" description="Helical" evidence="1">
    <location>
        <begin position="6"/>
        <end position="25"/>
    </location>
</feature>
<feature type="transmembrane region" description="Helical" evidence="1">
    <location>
        <begin position="212"/>
        <end position="237"/>
    </location>
</feature>
<dbReference type="EMBL" id="JANIEX010002047">
    <property type="protein sequence ID" value="KAJ3552477.1"/>
    <property type="molecule type" value="Genomic_DNA"/>
</dbReference>
<feature type="transmembrane region" description="Helical" evidence="1">
    <location>
        <begin position="168"/>
        <end position="191"/>
    </location>
</feature>
<keyword evidence="1" id="KW-1133">Transmembrane helix</keyword>
<proteinExistence type="predicted"/>
<evidence type="ECO:0000256" key="1">
    <source>
        <dbReference type="SAM" id="Phobius"/>
    </source>
</evidence>
<dbReference type="Proteomes" id="UP001213000">
    <property type="component" value="Unassembled WGS sequence"/>
</dbReference>
<feature type="transmembrane region" description="Helical" evidence="1">
    <location>
        <begin position="37"/>
        <end position="57"/>
    </location>
</feature>
<keyword evidence="1" id="KW-0472">Membrane</keyword>
<feature type="transmembrane region" description="Helical" evidence="1">
    <location>
        <begin position="249"/>
        <end position="268"/>
    </location>
</feature>
<feature type="transmembrane region" description="Helical" evidence="1">
    <location>
        <begin position="121"/>
        <end position="143"/>
    </location>
</feature>
<keyword evidence="3" id="KW-1185">Reference proteome</keyword>
<sequence>MSHGLILFFDATVLLGAFLIICILVPAILSTSIHRSIGWYSMMAAWLMYSSSYALLIGLQEGEEEPPRGICLAQTLFIYPAPVLAASATLCYYVEFYSIVSGLKCPDLAYAHSPSAATRRISLAVIPWILWLLTICEVSLVILSGDNVSLLERAEHRFYCHLRLDAPWIVSAVLDFLMALAIIILQVKTGLSMYRHWHLFKRLTQTDREVLVTIYIRFIYCTVAGVFTSILCAVALAALASPKMDCLQVLYPVLPIMFALSFGTQKDLRQTWLFWRKPEPYTSIVFHHHTLSTTQNLSVQVQHEDLSDSSGSESQKHGDDLESEFSSMSSKVDFLQDVRLVVGAKVDISRVELQLMSINQISVVKEANSK</sequence>
<evidence type="ECO:0000313" key="3">
    <source>
        <dbReference type="Proteomes" id="UP001213000"/>
    </source>
</evidence>
<accession>A0AAD5VFM9</accession>
<reference evidence="2" key="1">
    <citation type="submission" date="2022-07" db="EMBL/GenBank/DDBJ databases">
        <title>Genome Sequence of Leucocoprinus birnbaumii.</title>
        <authorList>
            <person name="Buettner E."/>
        </authorList>
    </citation>
    <scope>NUCLEOTIDE SEQUENCE</scope>
    <source>
        <strain evidence="2">VT141</strain>
    </source>
</reference>
<organism evidence="2 3">
    <name type="scientific">Leucocoprinus birnbaumii</name>
    <dbReference type="NCBI Taxonomy" id="56174"/>
    <lineage>
        <taxon>Eukaryota</taxon>
        <taxon>Fungi</taxon>
        <taxon>Dikarya</taxon>
        <taxon>Basidiomycota</taxon>
        <taxon>Agaricomycotina</taxon>
        <taxon>Agaricomycetes</taxon>
        <taxon>Agaricomycetidae</taxon>
        <taxon>Agaricales</taxon>
        <taxon>Agaricineae</taxon>
        <taxon>Agaricaceae</taxon>
        <taxon>Leucocoprinus</taxon>
    </lineage>
</organism>
<evidence type="ECO:0000313" key="2">
    <source>
        <dbReference type="EMBL" id="KAJ3552477.1"/>
    </source>
</evidence>
<name>A0AAD5VFM9_9AGAR</name>
<feature type="transmembrane region" description="Helical" evidence="1">
    <location>
        <begin position="77"/>
        <end position="100"/>
    </location>
</feature>
<gene>
    <name evidence="2" type="ORF">NP233_g12875</name>
</gene>
<dbReference type="AlphaFoldDB" id="A0AAD5VFM9"/>
<keyword evidence="1" id="KW-0812">Transmembrane</keyword>
<comment type="caution">
    <text evidence="2">The sequence shown here is derived from an EMBL/GenBank/DDBJ whole genome shotgun (WGS) entry which is preliminary data.</text>
</comment>
<protein>
    <submittedName>
        <fullName evidence="2">Uncharacterized protein</fullName>
    </submittedName>
</protein>